<evidence type="ECO:0000313" key="7">
    <source>
        <dbReference type="EMBL" id="RAQ97914.1"/>
    </source>
</evidence>
<proteinExistence type="inferred from homology"/>
<dbReference type="AlphaFoldDB" id="A0A328VRS1"/>
<dbReference type="PANTHER" id="PTHR30290:SF10">
    <property type="entry name" value="PERIPLASMIC OLIGOPEPTIDE-BINDING PROTEIN-RELATED"/>
    <property type="match status" value="1"/>
</dbReference>
<gene>
    <name evidence="7" type="ORF">A4R35_20415</name>
</gene>
<dbReference type="Gene3D" id="3.90.76.10">
    <property type="entry name" value="Dipeptide-binding Protein, Domain 1"/>
    <property type="match status" value="1"/>
</dbReference>
<name>A0A328VRS1_9CHLR</name>
<reference evidence="7 8" key="1">
    <citation type="submission" date="2016-08" db="EMBL/GenBank/DDBJ databases">
        <title>Analysis of Carbohydrate Active Enzymes in Thermogemmatispora T81 Reveals Carbohydrate Degradation Ability.</title>
        <authorList>
            <person name="Tomazini A."/>
            <person name="Lal S."/>
            <person name="Stott M."/>
            <person name="Henrissat B."/>
            <person name="Polikarpov I."/>
            <person name="Sparling R."/>
            <person name="Levin D.B."/>
        </authorList>
    </citation>
    <scope>NUCLEOTIDE SEQUENCE [LARGE SCALE GENOMIC DNA]</scope>
    <source>
        <strain evidence="7 8">T81</strain>
    </source>
</reference>
<feature type="domain" description="Solute-binding protein family 5" evidence="6">
    <location>
        <begin position="80"/>
        <end position="467"/>
    </location>
</feature>
<accession>A0A328VRS1</accession>
<evidence type="ECO:0000313" key="8">
    <source>
        <dbReference type="Proteomes" id="UP000248706"/>
    </source>
</evidence>
<dbReference type="GO" id="GO:0043190">
    <property type="term" value="C:ATP-binding cassette (ABC) transporter complex"/>
    <property type="evidence" value="ECO:0007669"/>
    <property type="project" value="InterPro"/>
</dbReference>
<comment type="similarity">
    <text evidence="2">Belongs to the bacterial solute-binding protein 5 family.</text>
</comment>
<dbReference type="GO" id="GO:1904680">
    <property type="term" value="F:peptide transmembrane transporter activity"/>
    <property type="evidence" value="ECO:0007669"/>
    <property type="project" value="TreeGrafter"/>
</dbReference>
<evidence type="ECO:0000259" key="6">
    <source>
        <dbReference type="Pfam" id="PF00496"/>
    </source>
</evidence>
<evidence type="ECO:0000256" key="4">
    <source>
        <dbReference type="ARBA" id="ARBA00022729"/>
    </source>
</evidence>
<dbReference type="Pfam" id="PF00496">
    <property type="entry name" value="SBP_bac_5"/>
    <property type="match status" value="1"/>
</dbReference>
<organism evidence="7 8">
    <name type="scientific">Thermogemmatispora tikiterensis</name>
    <dbReference type="NCBI Taxonomy" id="1825093"/>
    <lineage>
        <taxon>Bacteria</taxon>
        <taxon>Bacillati</taxon>
        <taxon>Chloroflexota</taxon>
        <taxon>Ktedonobacteria</taxon>
        <taxon>Thermogemmatisporales</taxon>
        <taxon>Thermogemmatisporaceae</taxon>
        <taxon>Thermogemmatispora</taxon>
    </lineage>
</organism>
<evidence type="ECO:0000256" key="1">
    <source>
        <dbReference type="ARBA" id="ARBA00004196"/>
    </source>
</evidence>
<dbReference type="Gene3D" id="3.10.105.10">
    <property type="entry name" value="Dipeptide-binding Protein, Domain 3"/>
    <property type="match status" value="1"/>
</dbReference>
<dbReference type="EMBL" id="MCIF01000002">
    <property type="protein sequence ID" value="RAQ97914.1"/>
    <property type="molecule type" value="Genomic_DNA"/>
</dbReference>
<dbReference type="CDD" id="cd08504">
    <property type="entry name" value="PBP2_OppA"/>
    <property type="match status" value="1"/>
</dbReference>
<feature type="signal peptide" evidence="5">
    <location>
        <begin position="1"/>
        <end position="17"/>
    </location>
</feature>
<dbReference type="InterPro" id="IPR039424">
    <property type="entry name" value="SBP_5"/>
</dbReference>
<evidence type="ECO:0000256" key="2">
    <source>
        <dbReference type="ARBA" id="ARBA00005695"/>
    </source>
</evidence>
<dbReference type="GO" id="GO:0015833">
    <property type="term" value="P:peptide transport"/>
    <property type="evidence" value="ECO:0007669"/>
    <property type="project" value="TreeGrafter"/>
</dbReference>
<dbReference type="PIRSF" id="PIRSF002741">
    <property type="entry name" value="MppA"/>
    <property type="match status" value="1"/>
</dbReference>
<dbReference type="Proteomes" id="UP000248706">
    <property type="component" value="Unassembled WGS sequence"/>
</dbReference>
<keyword evidence="3" id="KW-0813">Transport</keyword>
<comment type="subcellular location">
    <subcellularLocation>
        <location evidence="1">Cell envelope</location>
    </subcellularLocation>
</comment>
<dbReference type="PANTHER" id="PTHR30290">
    <property type="entry name" value="PERIPLASMIC BINDING COMPONENT OF ABC TRANSPORTER"/>
    <property type="match status" value="1"/>
</dbReference>
<sequence length="559" mass="62138">MALIPALLCLIALLVACGGGQSSTSSTQIAPPDKQVLRIPIGATDFGTLDPALVQLAVDADTIQAIWTGLVEWDHNIQLRDQLAQSHEVSSDGLTYTFHLRSNLKFSDGTPLTSQDVIYSIDRTLQPATKSQVAYYLNLIKDYDKITSGKIPTLIGDSLLAPDPNTVVIKISKPAAYFLQALTYPCSYVVEKKLIDKYGSKWTDHLTEGGGDGPFKVQSYDHTKGIVLVPNPNYYGPQPKIQKLEYLISGDQDTTFRAYQSHQFDYTGVVGVPPAQIDAVRSSPEFHEYVNFRIRYITMNYLVKPFDNIHIRQAFALAIDKVLLQQTVFRNTVEATNHIVPKGMPGYNPNLVGPAGVSSLSGDKAKAKQLLQQGLQEEHMTSLPTITFNYYTDVKAIVDASQAIAQMWQTVLGANVKLVGTTYEKLITLENATVNNPNGLQVWISGWLADYPDPQDFLSVFFDKGSGYNQMNYGQNNSSDAAQQQQVQKLLEEADVNLNQTQRMQQYNQAEQQIVDDVGWIPIYQNKIQLMQSTKLHGIVYNGLSIIPPDDWANIYFTV</sequence>
<keyword evidence="4 5" id="KW-0732">Signal</keyword>
<dbReference type="Gene3D" id="3.40.190.10">
    <property type="entry name" value="Periplasmic binding protein-like II"/>
    <property type="match status" value="1"/>
</dbReference>
<dbReference type="InterPro" id="IPR030678">
    <property type="entry name" value="Peptide/Ni-bd"/>
</dbReference>
<feature type="chain" id="PRO_5016235171" description="Solute-binding protein family 5 domain-containing protein" evidence="5">
    <location>
        <begin position="18"/>
        <end position="559"/>
    </location>
</feature>
<dbReference type="InterPro" id="IPR000914">
    <property type="entry name" value="SBP_5_dom"/>
</dbReference>
<dbReference type="GO" id="GO:0030313">
    <property type="term" value="C:cell envelope"/>
    <property type="evidence" value="ECO:0007669"/>
    <property type="project" value="UniProtKB-SubCell"/>
</dbReference>
<evidence type="ECO:0000256" key="3">
    <source>
        <dbReference type="ARBA" id="ARBA00022448"/>
    </source>
</evidence>
<comment type="caution">
    <text evidence="7">The sequence shown here is derived from an EMBL/GenBank/DDBJ whole genome shotgun (WGS) entry which is preliminary data.</text>
</comment>
<protein>
    <recommendedName>
        <fullName evidence="6">Solute-binding protein family 5 domain-containing protein</fullName>
    </recommendedName>
</protein>
<evidence type="ECO:0000256" key="5">
    <source>
        <dbReference type="SAM" id="SignalP"/>
    </source>
</evidence>
<dbReference type="SUPFAM" id="SSF53850">
    <property type="entry name" value="Periplasmic binding protein-like II"/>
    <property type="match status" value="1"/>
</dbReference>
<dbReference type="GO" id="GO:0042597">
    <property type="term" value="C:periplasmic space"/>
    <property type="evidence" value="ECO:0007669"/>
    <property type="project" value="UniProtKB-ARBA"/>
</dbReference>
<keyword evidence="8" id="KW-1185">Reference proteome</keyword>